<accession>A0A7S6TZU6</accession>
<evidence type="ECO:0000313" key="2">
    <source>
        <dbReference type="Proteomes" id="UP000593846"/>
    </source>
</evidence>
<keyword evidence="2" id="KW-1185">Reference proteome</keyword>
<protein>
    <submittedName>
        <fullName evidence="1">Uncharacterized protein</fullName>
    </submittedName>
</protein>
<evidence type="ECO:0000313" key="1">
    <source>
        <dbReference type="EMBL" id="QOV23550.1"/>
    </source>
</evidence>
<sequence length="165" mass="18800">MPPKITNPVTWQQAELLMQPAFIRVVDNIRKGLDNSTWKGTYQDVLIWPANTSDEVKALVTQLLQEMETATVEKTQQIRATLTDLPMPHPGYHLLLQRQQQMVSIDLWEICYQVCFLNYTDASTGVNIDPSLIDEAGEVDWQRLEDKTRDLVAQVFGNLPGDDSQ</sequence>
<dbReference type="EMBL" id="CP063311">
    <property type="protein sequence ID" value="QOV23550.1"/>
    <property type="molecule type" value="Genomic_DNA"/>
</dbReference>
<dbReference type="RefSeq" id="WP_200989096.1">
    <property type="nucleotide sequence ID" value="NZ_CP063311.1"/>
</dbReference>
<dbReference type="KEGG" id="aee:IM676_04395"/>
<dbReference type="AlphaFoldDB" id="A0A7S6TZU6"/>
<proteinExistence type="predicted"/>
<organism evidence="1 2">
    <name type="scientific">Anabaenopsis elenkinii CCIBt3563</name>
    <dbReference type="NCBI Taxonomy" id="2779889"/>
    <lineage>
        <taxon>Bacteria</taxon>
        <taxon>Bacillati</taxon>
        <taxon>Cyanobacteriota</taxon>
        <taxon>Cyanophyceae</taxon>
        <taxon>Nostocales</taxon>
        <taxon>Nodulariaceae</taxon>
        <taxon>Anabaenopsis</taxon>
    </lineage>
</organism>
<dbReference type="Proteomes" id="UP000593846">
    <property type="component" value="Chromosome"/>
</dbReference>
<gene>
    <name evidence="1" type="ORF">IM676_04395</name>
</gene>
<reference evidence="2" key="1">
    <citation type="submission" date="2020-10" db="EMBL/GenBank/DDBJ databases">
        <title>Genome-based taxonomic classification of the species Anabaenopsis elenkinii.</title>
        <authorList>
            <person name="Delbaje E."/>
            <person name="Andreote A.P.D."/>
            <person name="Pellegrinetti T.A."/>
            <person name="Cruz R.B."/>
            <person name="Branco L.H.Z."/>
            <person name="Fiore M.F."/>
        </authorList>
    </citation>
    <scope>NUCLEOTIDE SEQUENCE [LARGE SCALE GENOMIC DNA]</scope>
    <source>
        <strain evidence="2">CCIBt3563</strain>
    </source>
</reference>
<name>A0A7S6TZU6_9CYAN</name>